<evidence type="ECO:0000313" key="2">
    <source>
        <dbReference type="EMBL" id="SJL01286.1"/>
    </source>
</evidence>
<sequence>MATSRPYQPSSPYSLQHSSPLEALGRRQNIPQPVRLPPAHSSSSSRLNPQFTYPTQNPSSSSSNHLTTPPRQQPQHPGHHLTPSSPLLHSHFSRGSTATRSSKDDNSYLDFSGDSSQAYHDDYHYYDEESIYSSAPAIRDSWESHGTSPHKHLANDYVIDDDDEVYDAYAAGPDSPVPSVVVSPVPDEPIRPVGKAPILRSAVTNNYSRPVRPTLPSEESPAELEDRKRRVLERNGRSNHSSPTSSYRSPSPSHFPAPPDNFQNLPLSQPGSRSPSPTDTIHSPAANPYPSPNMLSVHRPEAVSLPRKPPSVRADSPASLYSTYSFYQLDNGSSSPSSPHFPPGAQSQPTVVSQPTTQSPSPTLNAPTTQADYLQLGITHHEANRLTESASCFEKSATLNGGCGVGMLMWGLTLRHGWGCPKNEKTGFSWLRKAAELALGDLERQRGMSGKEEVKSELVLAIYEVGQCFFHGWGVVKNQKMAVSYYTTAARLGDPDAQSDLAFCLANGKGCKKDRKEAARWYRKAVAQVCRSQLYSNYRSTISVHGFVGSTFSKPLTQRHFEPQRPDDAQFALFDLPDVDFEHLFGLAPSRTLILTFLKHALHKSLSLTDTWMTLILKKVTALPSLTSAISEALDGYVSALAAVPTRYMARS</sequence>
<protein>
    <recommendedName>
        <fullName evidence="4">HCP-like protein</fullName>
    </recommendedName>
</protein>
<name>A0A284QXS6_ARMOS</name>
<dbReference type="OrthoDB" id="2148946at2759"/>
<dbReference type="AlphaFoldDB" id="A0A284QXS6"/>
<feature type="region of interest" description="Disordered" evidence="1">
    <location>
        <begin position="331"/>
        <end position="368"/>
    </location>
</feature>
<evidence type="ECO:0008006" key="4">
    <source>
        <dbReference type="Google" id="ProtNLM"/>
    </source>
</evidence>
<feature type="compositionally biased region" description="Polar residues" evidence="1">
    <location>
        <begin position="1"/>
        <end position="19"/>
    </location>
</feature>
<feature type="region of interest" description="Disordered" evidence="1">
    <location>
        <begin position="1"/>
        <end position="114"/>
    </location>
</feature>
<dbReference type="OMA" id="ACFEKSA"/>
<feature type="compositionally biased region" description="Polar residues" evidence="1">
    <location>
        <begin position="40"/>
        <end position="67"/>
    </location>
</feature>
<feature type="compositionally biased region" description="Low complexity" evidence="1">
    <location>
        <begin position="167"/>
        <end position="185"/>
    </location>
</feature>
<dbReference type="SMART" id="SM00671">
    <property type="entry name" value="SEL1"/>
    <property type="match status" value="3"/>
</dbReference>
<dbReference type="Gene3D" id="1.25.40.10">
    <property type="entry name" value="Tetratricopeptide repeat domain"/>
    <property type="match status" value="1"/>
</dbReference>
<dbReference type="STRING" id="47428.A0A284QXS6"/>
<dbReference type="EMBL" id="FUEG01000003">
    <property type="protein sequence ID" value="SJL01286.1"/>
    <property type="molecule type" value="Genomic_DNA"/>
</dbReference>
<feature type="compositionally biased region" description="Low complexity" evidence="1">
    <location>
        <begin position="238"/>
        <end position="252"/>
    </location>
</feature>
<accession>A0A284QXS6</accession>
<organism evidence="2 3">
    <name type="scientific">Armillaria ostoyae</name>
    <name type="common">Armillaria root rot fungus</name>
    <dbReference type="NCBI Taxonomy" id="47428"/>
    <lineage>
        <taxon>Eukaryota</taxon>
        <taxon>Fungi</taxon>
        <taxon>Dikarya</taxon>
        <taxon>Basidiomycota</taxon>
        <taxon>Agaricomycotina</taxon>
        <taxon>Agaricomycetes</taxon>
        <taxon>Agaricomycetidae</taxon>
        <taxon>Agaricales</taxon>
        <taxon>Marasmiineae</taxon>
        <taxon>Physalacriaceae</taxon>
        <taxon>Armillaria</taxon>
    </lineage>
</organism>
<feature type="region of interest" description="Disordered" evidence="1">
    <location>
        <begin position="165"/>
        <end position="296"/>
    </location>
</feature>
<dbReference type="Proteomes" id="UP000219338">
    <property type="component" value="Unassembled WGS sequence"/>
</dbReference>
<dbReference type="Pfam" id="PF08238">
    <property type="entry name" value="Sel1"/>
    <property type="match status" value="3"/>
</dbReference>
<feature type="compositionally biased region" description="Polar residues" evidence="1">
    <location>
        <begin position="261"/>
        <end position="281"/>
    </location>
</feature>
<evidence type="ECO:0000256" key="1">
    <source>
        <dbReference type="SAM" id="MobiDB-lite"/>
    </source>
</evidence>
<gene>
    <name evidence="2" type="ORF">ARMOST_04604</name>
</gene>
<dbReference type="InterPro" id="IPR052945">
    <property type="entry name" value="Mitotic_Regulator"/>
</dbReference>
<dbReference type="PANTHER" id="PTHR43628:SF1">
    <property type="entry name" value="CHITIN SYNTHASE REGULATORY FACTOR 2-RELATED"/>
    <property type="match status" value="1"/>
</dbReference>
<dbReference type="PANTHER" id="PTHR43628">
    <property type="entry name" value="ACTIVATOR OF C KINASE PROTEIN 1-RELATED"/>
    <property type="match status" value="1"/>
</dbReference>
<evidence type="ECO:0000313" key="3">
    <source>
        <dbReference type="Proteomes" id="UP000219338"/>
    </source>
</evidence>
<feature type="compositionally biased region" description="Polar residues" evidence="1">
    <location>
        <begin position="82"/>
        <end position="100"/>
    </location>
</feature>
<feature type="compositionally biased region" description="Basic and acidic residues" evidence="1">
    <location>
        <begin position="224"/>
        <end position="236"/>
    </location>
</feature>
<dbReference type="InterPro" id="IPR011990">
    <property type="entry name" value="TPR-like_helical_dom_sf"/>
</dbReference>
<dbReference type="GO" id="GO:0010972">
    <property type="term" value="P:negative regulation of G2/M transition of mitotic cell cycle"/>
    <property type="evidence" value="ECO:0007669"/>
    <property type="project" value="TreeGrafter"/>
</dbReference>
<reference evidence="3" key="1">
    <citation type="journal article" date="2017" name="Nat. Ecol. Evol.">
        <title>Genome expansion and lineage-specific genetic innovations in the forest pathogenic fungi Armillaria.</title>
        <authorList>
            <person name="Sipos G."/>
            <person name="Prasanna A.N."/>
            <person name="Walter M.C."/>
            <person name="O'Connor E."/>
            <person name="Balint B."/>
            <person name="Krizsan K."/>
            <person name="Kiss B."/>
            <person name="Hess J."/>
            <person name="Varga T."/>
            <person name="Slot J."/>
            <person name="Riley R."/>
            <person name="Boka B."/>
            <person name="Rigling D."/>
            <person name="Barry K."/>
            <person name="Lee J."/>
            <person name="Mihaltcheva S."/>
            <person name="LaButti K."/>
            <person name="Lipzen A."/>
            <person name="Waldron R."/>
            <person name="Moloney N.M."/>
            <person name="Sperisen C."/>
            <person name="Kredics L."/>
            <person name="Vagvoelgyi C."/>
            <person name="Patrignani A."/>
            <person name="Fitzpatrick D."/>
            <person name="Nagy I."/>
            <person name="Doyle S."/>
            <person name="Anderson J.B."/>
            <person name="Grigoriev I.V."/>
            <person name="Gueldener U."/>
            <person name="Muensterkoetter M."/>
            <person name="Nagy L.G."/>
        </authorList>
    </citation>
    <scope>NUCLEOTIDE SEQUENCE [LARGE SCALE GENOMIC DNA]</scope>
    <source>
        <strain evidence="3">C18/9</strain>
    </source>
</reference>
<dbReference type="InterPro" id="IPR006597">
    <property type="entry name" value="Sel1-like"/>
</dbReference>
<feature type="compositionally biased region" description="Polar residues" evidence="1">
    <location>
        <begin position="345"/>
        <end position="368"/>
    </location>
</feature>
<dbReference type="SUPFAM" id="SSF81901">
    <property type="entry name" value="HCP-like"/>
    <property type="match status" value="1"/>
</dbReference>
<dbReference type="GO" id="GO:0032153">
    <property type="term" value="C:cell division site"/>
    <property type="evidence" value="ECO:0007669"/>
    <property type="project" value="TreeGrafter"/>
</dbReference>
<keyword evidence="3" id="KW-1185">Reference proteome</keyword>
<proteinExistence type="predicted"/>